<dbReference type="SUPFAM" id="SSF56784">
    <property type="entry name" value="HAD-like"/>
    <property type="match status" value="1"/>
</dbReference>
<evidence type="ECO:0000313" key="2">
    <source>
        <dbReference type="Proteomes" id="UP000011586"/>
    </source>
</evidence>
<gene>
    <name evidence="1" type="ORF">C463_00915</name>
</gene>
<organism evidence="1 2">
    <name type="scientific">Halorubrum californiense DSM 19288</name>
    <dbReference type="NCBI Taxonomy" id="1227465"/>
    <lineage>
        <taxon>Archaea</taxon>
        <taxon>Methanobacteriati</taxon>
        <taxon>Methanobacteriota</taxon>
        <taxon>Stenosarchaea group</taxon>
        <taxon>Halobacteria</taxon>
        <taxon>Halobacteriales</taxon>
        <taxon>Haloferacaceae</taxon>
        <taxon>Halorubrum</taxon>
    </lineage>
</organism>
<name>M0ENV0_9EURY</name>
<comment type="caution">
    <text evidence="1">The sequence shown here is derived from an EMBL/GenBank/DDBJ whole genome shotgun (WGS) entry which is preliminary data.</text>
</comment>
<accession>M0ENV0</accession>
<dbReference type="Gene3D" id="3.40.50.1000">
    <property type="entry name" value="HAD superfamily/HAD-like"/>
    <property type="match status" value="1"/>
</dbReference>
<sequence>MKGIVAVTFDLFGTLVDVEYPSDPAEAVARELESRDVPVPDDWHVAYGEKHVEAPAGAEVPLPAHVARALDSRGVDAPQNVARHAVIAAFDPDVTRRDGALDAVRGAGERGPVGLLSNCAVPELVPRTLIRAGLRGEFDAVTTSVGCGWRKPHPSAFEAAAEALDTSTPALVHVGDDPETDGGIVAAGGRFVDATETPLSEVVAELEAEP</sequence>
<reference evidence="1 2" key="1">
    <citation type="journal article" date="2014" name="PLoS Genet.">
        <title>Phylogenetically driven sequencing of extremely halophilic archaea reveals strategies for static and dynamic osmo-response.</title>
        <authorList>
            <person name="Becker E.A."/>
            <person name="Seitzer P.M."/>
            <person name="Tritt A."/>
            <person name="Larsen D."/>
            <person name="Krusor M."/>
            <person name="Yao A.I."/>
            <person name="Wu D."/>
            <person name="Madern D."/>
            <person name="Eisen J.A."/>
            <person name="Darling A.E."/>
            <person name="Facciotti M.T."/>
        </authorList>
    </citation>
    <scope>NUCLEOTIDE SEQUENCE [LARGE SCALE GENOMIC DNA]</scope>
    <source>
        <strain evidence="1 2">DSM 19288</strain>
    </source>
</reference>
<dbReference type="InterPro" id="IPR036412">
    <property type="entry name" value="HAD-like_sf"/>
</dbReference>
<proteinExistence type="predicted"/>
<dbReference type="EMBL" id="AOJK01000008">
    <property type="protein sequence ID" value="ELZ48582.1"/>
    <property type="molecule type" value="Genomic_DNA"/>
</dbReference>
<dbReference type="STRING" id="1227465.C463_00915"/>
<evidence type="ECO:0000313" key="1">
    <source>
        <dbReference type="EMBL" id="ELZ48582.1"/>
    </source>
</evidence>
<dbReference type="Proteomes" id="UP000011586">
    <property type="component" value="Unassembled WGS sequence"/>
</dbReference>
<dbReference type="AlphaFoldDB" id="M0ENV0"/>
<keyword evidence="2" id="KW-1185">Reference proteome</keyword>
<dbReference type="InterPro" id="IPR023214">
    <property type="entry name" value="HAD_sf"/>
</dbReference>
<protein>
    <submittedName>
        <fullName evidence="1">Haloacid dehalogenase</fullName>
    </submittedName>
</protein>
<dbReference type="PATRIC" id="fig|1227465.4.peg.174"/>
<dbReference type="Pfam" id="PF00702">
    <property type="entry name" value="Hydrolase"/>
    <property type="match status" value="1"/>
</dbReference>